<keyword evidence="3 5" id="KW-1133">Transmembrane helix</keyword>
<dbReference type="PROSITE" id="PS50262">
    <property type="entry name" value="G_PROTEIN_RECEP_F1_2"/>
    <property type="match status" value="1"/>
</dbReference>
<feature type="transmembrane region" description="Helical" evidence="5">
    <location>
        <begin position="195"/>
        <end position="214"/>
    </location>
</feature>
<dbReference type="InterPro" id="IPR047130">
    <property type="entry name" value="7TM_GPCR_Srsx_nematod"/>
</dbReference>
<dbReference type="Gene3D" id="1.20.1070.10">
    <property type="entry name" value="Rhodopsin 7-helix transmembrane proteins"/>
    <property type="match status" value="1"/>
</dbReference>
<protein>
    <recommendedName>
        <fullName evidence="6">G-protein coupled receptors family 1 profile domain-containing protein</fullName>
    </recommendedName>
</protein>
<reference evidence="7 8" key="1">
    <citation type="submission" date="2018-08" db="EMBL/GenBank/DDBJ databases">
        <authorList>
            <person name="Laetsch R D."/>
            <person name="Stevens L."/>
            <person name="Kumar S."/>
            <person name="Blaxter L. M."/>
        </authorList>
    </citation>
    <scope>NUCLEOTIDE SEQUENCE [LARGE SCALE GENOMIC DNA]</scope>
</reference>
<evidence type="ECO:0000256" key="1">
    <source>
        <dbReference type="ARBA" id="ARBA00004370"/>
    </source>
</evidence>
<dbReference type="OrthoDB" id="5812383at2759"/>
<dbReference type="Proteomes" id="UP000277928">
    <property type="component" value="Unassembled WGS sequence"/>
</dbReference>
<proteinExistence type="predicted"/>
<dbReference type="GO" id="GO:0004930">
    <property type="term" value="F:G protein-coupled receptor activity"/>
    <property type="evidence" value="ECO:0007669"/>
    <property type="project" value="InterPro"/>
</dbReference>
<evidence type="ECO:0000259" key="6">
    <source>
        <dbReference type="PROSITE" id="PS50262"/>
    </source>
</evidence>
<dbReference type="InterPro" id="IPR017452">
    <property type="entry name" value="GPCR_Rhodpsn_7TM"/>
</dbReference>
<feature type="transmembrane region" description="Helical" evidence="5">
    <location>
        <begin position="143"/>
        <end position="163"/>
    </location>
</feature>
<dbReference type="PANTHER" id="PTHR23360:SF29">
    <property type="entry name" value="G_PROTEIN_RECEP_F1_2 DOMAIN-CONTAINING PROTEIN"/>
    <property type="match status" value="1"/>
</dbReference>
<sequence>MSNSSFKIQDISECFDYRVELLKATSFIPFAFCSTICNAILITAILRSSQLRCRREIQIICAVSIADSVEAFASVCAGVYRTAVILLDLTNRKVHLLQCMLLPHSWMWRWSDFATSFMLLTTTFDRLFSVALPLKYMKWPSTYSFIAIGTPYALSVLLSMIAWHRSVTQYAEISMLCTNVYISPIFYMFSKYLTAIISMLSVILYIPVIFIVRIQRKRMLQVLTNSQAVRQHRAQIRVTTTLAFSCCTTLFLDSVPRALGIYGSLGKFAVRDEKQCEDAMQILFHLTKLDSVISLFLHYHRNPELRESILNVIRIFYMGKV</sequence>
<dbReference type="AlphaFoldDB" id="A0A3P6SM47"/>
<comment type="subcellular location">
    <subcellularLocation>
        <location evidence="1">Membrane</location>
    </subcellularLocation>
</comment>
<dbReference type="SMART" id="SM01381">
    <property type="entry name" value="7TM_GPCR_Srsx"/>
    <property type="match status" value="1"/>
</dbReference>
<organism evidence="7 8">
    <name type="scientific">Litomosoides sigmodontis</name>
    <name type="common">Filarial nematode worm</name>
    <dbReference type="NCBI Taxonomy" id="42156"/>
    <lineage>
        <taxon>Eukaryota</taxon>
        <taxon>Metazoa</taxon>
        <taxon>Ecdysozoa</taxon>
        <taxon>Nematoda</taxon>
        <taxon>Chromadorea</taxon>
        <taxon>Rhabditida</taxon>
        <taxon>Spirurina</taxon>
        <taxon>Spiruromorpha</taxon>
        <taxon>Filarioidea</taxon>
        <taxon>Onchocercidae</taxon>
        <taxon>Litomosoides</taxon>
    </lineage>
</organism>
<dbReference type="InterPro" id="IPR000276">
    <property type="entry name" value="GPCR_Rhodpsn"/>
</dbReference>
<dbReference type="CDD" id="cd00637">
    <property type="entry name" value="7tm_classA_rhodopsin-like"/>
    <property type="match status" value="1"/>
</dbReference>
<dbReference type="PANTHER" id="PTHR23360">
    <property type="entry name" value="G-PROTEIN COUPLED RECEPTORS FAMILY 1 PROFILE DOMAIN-CONTAINING PROTEIN-RELATED"/>
    <property type="match status" value="1"/>
</dbReference>
<gene>
    <name evidence="7" type="ORF">NLS_LOCUS673</name>
</gene>
<evidence type="ECO:0000256" key="3">
    <source>
        <dbReference type="ARBA" id="ARBA00022989"/>
    </source>
</evidence>
<dbReference type="OMA" id="EISMLCT"/>
<dbReference type="EMBL" id="UYRX01000018">
    <property type="protein sequence ID" value="VDK69160.1"/>
    <property type="molecule type" value="Genomic_DNA"/>
</dbReference>
<evidence type="ECO:0000313" key="7">
    <source>
        <dbReference type="EMBL" id="VDK69160.1"/>
    </source>
</evidence>
<evidence type="ECO:0000313" key="8">
    <source>
        <dbReference type="Proteomes" id="UP000277928"/>
    </source>
</evidence>
<keyword evidence="2 5" id="KW-0812">Transmembrane</keyword>
<name>A0A3P6SM47_LITSI</name>
<dbReference type="SUPFAM" id="SSF81321">
    <property type="entry name" value="Family A G protein-coupled receptor-like"/>
    <property type="match status" value="1"/>
</dbReference>
<keyword evidence="8" id="KW-1185">Reference proteome</keyword>
<feature type="transmembrane region" description="Helical" evidence="5">
    <location>
        <begin position="27"/>
        <end position="46"/>
    </location>
</feature>
<evidence type="ECO:0000256" key="5">
    <source>
        <dbReference type="SAM" id="Phobius"/>
    </source>
</evidence>
<feature type="domain" description="G-protein coupled receptors family 1 profile" evidence="6">
    <location>
        <begin position="37"/>
        <end position="298"/>
    </location>
</feature>
<evidence type="ECO:0000256" key="2">
    <source>
        <dbReference type="ARBA" id="ARBA00022692"/>
    </source>
</evidence>
<evidence type="ECO:0000256" key="4">
    <source>
        <dbReference type="ARBA" id="ARBA00023136"/>
    </source>
</evidence>
<keyword evidence="4 5" id="KW-0472">Membrane</keyword>
<dbReference type="GO" id="GO:0016020">
    <property type="term" value="C:membrane"/>
    <property type="evidence" value="ECO:0007669"/>
    <property type="project" value="UniProtKB-SubCell"/>
</dbReference>
<accession>A0A3P6SM47</accession>